<evidence type="ECO:0000259" key="1">
    <source>
        <dbReference type="Pfam" id="PF09848"/>
    </source>
</evidence>
<protein>
    <submittedName>
        <fullName evidence="2">Uncharacterized conserved protein</fullName>
    </submittedName>
</protein>
<evidence type="ECO:0000313" key="3">
    <source>
        <dbReference type="Proteomes" id="UP000254879"/>
    </source>
</evidence>
<organism evidence="2 3">
    <name type="scientific">Listeria grayi</name>
    <name type="common">Listeria murrayi</name>
    <dbReference type="NCBI Taxonomy" id="1641"/>
    <lineage>
        <taxon>Bacteria</taxon>
        <taxon>Bacillati</taxon>
        <taxon>Bacillota</taxon>
        <taxon>Bacilli</taxon>
        <taxon>Bacillales</taxon>
        <taxon>Listeriaceae</taxon>
        <taxon>Listeria</taxon>
    </lineage>
</organism>
<dbReference type="EMBL" id="UGPG01000001">
    <property type="protein sequence ID" value="STY44267.1"/>
    <property type="molecule type" value="Genomic_DNA"/>
</dbReference>
<dbReference type="Proteomes" id="UP000254879">
    <property type="component" value="Unassembled WGS sequence"/>
</dbReference>
<reference evidence="2 3" key="1">
    <citation type="submission" date="2018-06" db="EMBL/GenBank/DDBJ databases">
        <authorList>
            <consortium name="Pathogen Informatics"/>
            <person name="Doyle S."/>
        </authorList>
    </citation>
    <scope>NUCLEOTIDE SEQUENCE [LARGE SCALE GENOMIC DNA]</scope>
    <source>
        <strain evidence="3">NCTC 10815</strain>
    </source>
</reference>
<sequence>MDWVKKPNSEKEIGSIHAIQGYDLNYSGVIIGNDITVKDNQIVAVPENYKDVGGIPLKKEFSLSELTKYILNIYYILLSRGIDGCAVYFEDKSVEKLFKERVGL</sequence>
<gene>
    <name evidence="2" type="ORF">NCTC10815_01606</name>
</gene>
<proteinExistence type="predicted"/>
<accession>A0A378MD38</accession>
<name>A0A378MD38_LISGR</name>
<evidence type="ECO:0000313" key="2">
    <source>
        <dbReference type="EMBL" id="STY44267.1"/>
    </source>
</evidence>
<dbReference type="AlphaFoldDB" id="A0A378MD38"/>
<dbReference type="Pfam" id="PF09848">
    <property type="entry name" value="SLFN-g3_helicase"/>
    <property type="match status" value="1"/>
</dbReference>
<feature type="domain" description="Schlafen group 3-like DNA/RNA helicase" evidence="1">
    <location>
        <begin position="2"/>
        <end position="91"/>
    </location>
</feature>
<dbReference type="InterPro" id="IPR018647">
    <property type="entry name" value="SLFN_3-like_DNA/RNA_helicase"/>
</dbReference>